<feature type="domain" description="DNA2/NAM7 helicase-like C-terminal" evidence="1">
    <location>
        <begin position="1"/>
        <end position="168"/>
    </location>
</feature>
<dbReference type="EMBL" id="CAXDID020000264">
    <property type="protein sequence ID" value="CAL6066805.1"/>
    <property type="molecule type" value="Genomic_DNA"/>
</dbReference>
<dbReference type="SUPFAM" id="SSF52540">
    <property type="entry name" value="P-loop containing nucleoside triphosphate hydrolases"/>
    <property type="match status" value="1"/>
</dbReference>
<name>A0ABP1KS96_9EUKA</name>
<dbReference type="Proteomes" id="UP001642409">
    <property type="component" value="Unassembled WGS sequence"/>
</dbReference>
<gene>
    <name evidence="2" type="ORF">HINF_LOCUS52716</name>
</gene>
<dbReference type="InterPro" id="IPR027417">
    <property type="entry name" value="P-loop_NTPase"/>
</dbReference>
<evidence type="ECO:0000313" key="3">
    <source>
        <dbReference type="Proteomes" id="UP001642409"/>
    </source>
</evidence>
<keyword evidence="3" id="KW-1185">Reference proteome</keyword>
<proteinExistence type="predicted"/>
<dbReference type="InterPro" id="IPR041679">
    <property type="entry name" value="DNA2/NAM7-like_C"/>
</dbReference>
<reference evidence="2 3" key="1">
    <citation type="submission" date="2024-07" db="EMBL/GenBank/DDBJ databases">
        <authorList>
            <person name="Akdeniz Z."/>
        </authorList>
    </citation>
    <scope>NUCLEOTIDE SEQUENCE [LARGE SCALE GENOMIC DNA]</scope>
</reference>
<protein>
    <submittedName>
        <fullName evidence="2">Putative</fullName>
    </submittedName>
</protein>
<evidence type="ECO:0000313" key="2">
    <source>
        <dbReference type="EMBL" id="CAL6066805.1"/>
    </source>
</evidence>
<evidence type="ECO:0000259" key="1">
    <source>
        <dbReference type="Pfam" id="PF13087"/>
    </source>
</evidence>
<organism evidence="2 3">
    <name type="scientific">Hexamita inflata</name>
    <dbReference type="NCBI Taxonomy" id="28002"/>
    <lineage>
        <taxon>Eukaryota</taxon>
        <taxon>Metamonada</taxon>
        <taxon>Diplomonadida</taxon>
        <taxon>Hexamitidae</taxon>
        <taxon>Hexamitinae</taxon>
        <taxon>Hexamita</taxon>
    </lineage>
</organism>
<dbReference type="CDD" id="cd18808">
    <property type="entry name" value="SF1_C_Upf1"/>
    <property type="match status" value="1"/>
</dbReference>
<dbReference type="InterPro" id="IPR047187">
    <property type="entry name" value="SF1_C_Upf1"/>
</dbReference>
<dbReference type="Gene3D" id="3.40.50.300">
    <property type="entry name" value="P-loop containing nucleotide triphosphate hydrolases"/>
    <property type="match status" value="1"/>
</dbReference>
<comment type="caution">
    <text evidence="2">The sequence shown here is derived from an EMBL/GenBank/DDBJ whole genome shotgun (WGS) entry which is preliminary data.</text>
</comment>
<dbReference type="Pfam" id="PF13087">
    <property type="entry name" value="AAA_12"/>
    <property type="match status" value="1"/>
</dbReference>
<accession>A0ABP1KS96</accession>
<dbReference type="InterPro" id="IPR045055">
    <property type="entry name" value="DNA2/NAM7-like"/>
</dbReference>
<dbReference type="PANTHER" id="PTHR10887:SF495">
    <property type="entry name" value="HELICASE SENATAXIN ISOFORM X1-RELATED"/>
    <property type="match status" value="1"/>
</dbReference>
<sequence>MHPALIEYPNQRYYDGIINSGVEAINRLLQLREMRTQLVPDNFPSQMINVQNGHEEQSSQFASFFNKKECEETIALVGKLLKTYHITEEDIGIITPYRGQKHLIRNKLKEKNITNVEISSVDEFQGREKKIIILSFVRSTRSGFTNNVKRLNVSLTRAHYQLYIICNVSCLNNDRELRQLVEFYETKNAIVNHQ</sequence>
<dbReference type="PANTHER" id="PTHR10887">
    <property type="entry name" value="DNA2/NAM7 HELICASE FAMILY"/>
    <property type="match status" value="1"/>
</dbReference>